<evidence type="ECO:0000313" key="3">
    <source>
        <dbReference type="EMBL" id="SFT99537.1"/>
    </source>
</evidence>
<evidence type="ECO:0000259" key="2">
    <source>
        <dbReference type="Pfam" id="PF02720"/>
    </source>
</evidence>
<organism evidence="3 4">
    <name type="scientific">Geodermatophilus amargosae</name>
    <dbReference type="NCBI Taxonomy" id="1296565"/>
    <lineage>
        <taxon>Bacteria</taxon>
        <taxon>Bacillati</taxon>
        <taxon>Actinomycetota</taxon>
        <taxon>Actinomycetes</taxon>
        <taxon>Geodermatophilales</taxon>
        <taxon>Geodermatophilaceae</taxon>
        <taxon>Geodermatophilus</taxon>
    </lineage>
</organism>
<evidence type="ECO:0000313" key="4">
    <source>
        <dbReference type="Proteomes" id="UP000199546"/>
    </source>
</evidence>
<feature type="region of interest" description="Disordered" evidence="1">
    <location>
        <begin position="64"/>
        <end position="91"/>
    </location>
</feature>
<dbReference type="Proteomes" id="UP000199546">
    <property type="component" value="Unassembled WGS sequence"/>
</dbReference>
<keyword evidence="4" id="KW-1185">Reference proteome</keyword>
<protein>
    <recommendedName>
        <fullName evidence="2">DUF222 domain-containing protein</fullName>
    </recommendedName>
</protein>
<dbReference type="EMBL" id="FPBA01000022">
    <property type="protein sequence ID" value="SFT99537.1"/>
    <property type="molecule type" value="Genomic_DNA"/>
</dbReference>
<dbReference type="STRING" id="1296565.SAMN05660657_04562"/>
<reference evidence="4" key="1">
    <citation type="submission" date="2016-10" db="EMBL/GenBank/DDBJ databases">
        <authorList>
            <person name="Varghese N."/>
            <person name="Submissions S."/>
        </authorList>
    </citation>
    <scope>NUCLEOTIDE SEQUENCE [LARGE SCALE GENOMIC DNA]</scope>
    <source>
        <strain evidence="4">DSM 46136</strain>
    </source>
</reference>
<dbReference type="AlphaFoldDB" id="A0A1I7CJD2"/>
<dbReference type="InterPro" id="IPR003870">
    <property type="entry name" value="DUF222"/>
</dbReference>
<sequence>MQEVAGPGSLIERALAGWLVERPAPFRRLPVALLSREQKAAELQRVQAIKARTAAYEAELVLGLADDSPDDDDPAPGTPGAGTRSWKPDPELPGVSEFFPAELAMVLNCGRLAASQLAHRAWTYRTHLPATWAAMAAGELDEYRARTLVEVLEHTDPAIARQVEARLLPEAAQLTVGKLKKRALALLLELDAEAADRRRAQAKRRSDVRVHPSPQEGMATLAADLPAGVAAACHALVDQLARMLEADGDERPIGELRTLVFADLLQRPWDDTRPPVTAHLQIIATLAALAGRSDQPGEVDGLPITAAQLRDLLAQLDALGVRAPAGGSVTLALTDEDGALRATSTLDQLRRL</sequence>
<dbReference type="RefSeq" id="WP_093583100.1">
    <property type="nucleotide sequence ID" value="NZ_FPBA01000022.1"/>
</dbReference>
<proteinExistence type="predicted"/>
<feature type="domain" description="DUF222" evidence="2">
    <location>
        <begin position="42"/>
        <end position="281"/>
    </location>
</feature>
<dbReference type="OrthoDB" id="5177762at2"/>
<evidence type="ECO:0000256" key="1">
    <source>
        <dbReference type="SAM" id="MobiDB-lite"/>
    </source>
</evidence>
<gene>
    <name evidence="3" type="ORF">SAMN05660657_04562</name>
</gene>
<feature type="non-terminal residue" evidence="3">
    <location>
        <position position="352"/>
    </location>
</feature>
<dbReference type="Pfam" id="PF02720">
    <property type="entry name" value="DUF222"/>
    <property type="match status" value="1"/>
</dbReference>
<accession>A0A1I7CJD2</accession>
<name>A0A1I7CJD2_9ACTN</name>